<dbReference type="RefSeq" id="WP_389360604.1">
    <property type="nucleotide sequence ID" value="NZ_JBIACK010000004.1"/>
</dbReference>
<dbReference type="InterPro" id="IPR025119">
    <property type="entry name" value="DUF4046"/>
</dbReference>
<proteinExistence type="predicted"/>
<gene>
    <name evidence="2" type="ORF">ACFYKX_09920</name>
    <name evidence="3" type="ORF">ACFYKX_11755</name>
</gene>
<sequence length="201" mass="23973">MQTLDRTESVLTYERILRGEIQHFSPLFFTKPVRKRRIQELMHYLVEHILHLTPEEAYETLTINILEQHQLQILLKYVEDFPEKNEERSIQWLVRLAYPHLPEESLESRVKSVYQEVLDGTRKRFPPNYFHGNIGELRAHICVQHLVEHILQLTPQKAAKTLTPDILAQYKLRILLNLFFDSLFDLLTKTYPELSYKDFSS</sequence>
<protein>
    <submittedName>
        <fullName evidence="2">DUF4046 domain-containing protein</fullName>
    </submittedName>
</protein>
<reference evidence="2 4" key="1">
    <citation type="submission" date="2024-08" db="EMBL/GenBank/DDBJ databases">
        <title>Two novel Cytobacillus novel species.</title>
        <authorList>
            <person name="Liu G."/>
        </authorList>
    </citation>
    <scope>NUCLEOTIDE SEQUENCE [LARGE SCALE GENOMIC DNA]</scope>
    <source>
        <strain evidence="2 4">FJAT-54145</strain>
    </source>
</reference>
<comment type="caution">
    <text evidence="2">The sequence shown here is derived from an EMBL/GenBank/DDBJ whole genome shotgun (WGS) entry which is preliminary data.</text>
</comment>
<evidence type="ECO:0000259" key="1">
    <source>
        <dbReference type="Pfam" id="PF13255"/>
    </source>
</evidence>
<keyword evidence="4" id="KW-1185">Reference proteome</keyword>
<dbReference type="Proteomes" id="UP001601059">
    <property type="component" value="Unassembled WGS sequence"/>
</dbReference>
<feature type="domain" description="DUF4046" evidence="1">
    <location>
        <begin position="112"/>
        <end position="196"/>
    </location>
</feature>
<dbReference type="EMBL" id="JBIACK010000004">
    <property type="protein sequence ID" value="MFE8700932.1"/>
    <property type="molecule type" value="Genomic_DNA"/>
</dbReference>
<evidence type="ECO:0000313" key="2">
    <source>
        <dbReference type="EMBL" id="MFE8700932.1"/>
    </source>
</evidence>
<organism evidence="2 4">
    <name type="scientific">Cytobacillus spartinae</name>
    <dbReference type="NCBI Taxonomy" id="3299023"/>
    <lineage>
        <taxon>Bacteria</taxon>
        <taxon>Bacillati</taxon>
        <taxon>Bacillota</taxon>
        <taxon>Bacilli</taxon>
        <taxon>Bacillales</taxon>
        <taxon>Bacillaceae</taxon>
        <taxon>Cytobacillus</taxon>
    </lineage>
</organism>
<name>A0ABW6K9R5_9BACI</name>
<dbReference type="EMBL" id="JBIACK010000004">
    <property type="protein sequence ID" value="MFE8701271.1"/>
    <property type="molecule type" value="Genomic_DNA"/>
</dbReference>
<evidence type="ECO:0000313" key="3">
    <source>
        <dbReference type="EMBL" id="MFE8701271.1"/>
    </source>
</evidence>
<dbReference type="Pfam" id="PF13255">
    <property type="entry name" value="DUF4046"/>
    <property type="match status" value="2"/>
</dbReference>
<accession>A0ABW6K9R5</accession>
<feature type="domain" description="DUF4046" evidence="1">
    <location>
        <begin position="12"/>
        <end position="76"/>
    </location>
</feature>
<evidence type="ECO:0000313" key="4">
    <source>
        <dbReference type="Proteomes" id="UP001601059"/>
    </source>
</evidence>